<dbReference type="GO" id="GO:0005634">
    <property type="term" value="C:nucleus"/>
    <property type="evidence" value="ECO:0007669"/>
    <property type="project" value="TreeGrafter"/>
</dbReference>
<dbReference type="InterPro" id="IPR023128">
    <property type="entry name" value="Prot_N_Gln_amidohydro_ab_roll"/>
</dbReference>
<feature type="compositionally biased region" description="Pro residues" evidence="9">
    <location>
        <begin position="204"/>
        <end position="219"/>
    </location>
</feature>
<evidence type="ECO:0000256" key="8">
    <source>
        <dbReference type="RuleBase" id="RU367082"/>
    </source>
</evidence>
<protein>
    <recommendedName>
        <fullName evidence="4 8">Protein N-terminal glutamine amidohydrolase</fullName>
        <ecNumber evidence="3 8">3.5.1.122</ecNumber>
    </recommendedName>
    <alternativeName>
        <fullName evidence="6 8">Protein NH2-terminal glutamine deamidase</fullName>
    </alternativeName>
</protein>
<dbReference type="GO" id="GO:0008418">
    <property type="term" value="F:protein-N-terminal asparagine amidohydrolase activity"/>
    <property type="evidence" value="ECO:0007669"/>
    <property type="project" value="UniProtKB-UniRule"/>
</dbReference>
<evidence type="ECO:0000256" key="5">
    <source>
        <dbReference type="ARBA" id="ARBA00022801"/>
    </source>
</evidence>
<comment type="subunit">
    <text evidence="2 8">Monomer.</text>
</comment>
<dbReference type="Gene3D" id="3.10.620.10">
    <property type="entry name" value="Protein N-terminal glutamine amidohydrolase, alpha beta roll"/>
    <property type="match status" value="1"/>
</dbReference>
<proteinExistence type="inferred from homology"/>
<dbReference type="PANTHER" id="PTHR13035:SF0">
    <property type="entry name" value="PROTEIN N-TERMINAL GLUTAMINE AMIDOHYDROLASE"/>
    <property type="match status" value="1"/>
</dbReference>
<evidence type="ECO:0000256" key="4">
    <source>
        <dbReference type="ARBA" id="ARBA00021247"/>
    </source>
</evidence>
<dbReference type="InterPro" id="IPR037132">
    <property type="entry name" value="N_Gln_amidohydro_ab_roll_sf"/>
</dbReference>
<keyword evidence="12" id="KW-1185">Reference proteome</keyword>
<dbReference type="Proteomes" id="UP000193467">
    <property type="component" value="Unassembled WGS sequence"/>
</dbReference>
<evidence type="ECO:0000256" key="9">
    <source>
        <dbReference type="SAM" id="MobiDB-lite"/>
    </source>
</evidence>
<evidence type="ECO:0000313" key="12">
    <source>
        <dbReference type="Proteomes" id="UP000193467"/>
    </source>
</evidence>
<feature type="domain" description="Protein N-terminal glutamine amidohydrolase alpha beta roll" evidence="10">
    <location>
        <begin position="20"/>
        <end position="163"/>
    </location>
</feature>
<dbReference type="GO" id="GO:0070773">
    <property type="term" value="F:protein-N-terminal glutamine amidohydrolase activity"/>
    <property type="evidence" value="ECO:0007669"/>
    <property type="project" value="UniProtKB-UniRule"/>
</dbReference>
<gene>
    <name evidence="11" type="ORF">BCR35DRAFT_306367</name>
</gene>
<dbReference type="EC" id="3.5.1.122" evidence="3 8"/>
<evidence type="ECO:0000256" key="1">
    <source>
        <dbReference type="ARBA" id="ARBA00008985"/>
    </source>
</evidence>
<evidence type="ECO:0000313" key="11">
    <source>
        <dbReference type="EMBL" id="ORY75379.1"/>
    </source>
</evidence>
<dbReference type="EMBL" id="MCGR01000038">
    <property type="protein sequence ID" value="ORY75379.1"/>
    <property type="molecule type" value="Genomic_DNA"/>
</dbReference>
<comment type="similarity">
    <text evidence="1 8">Belongs to the NTAQ1 family.</text>
</comment>
<keyword evidence="5 8" id="KW-0378">Hydrolase</keyword>
<evidence type="ECO:0000259" key="10">
    <source>
        <dbReference type="Pfam" id="PF09764"/>
    </source>
</evidence>
<dbReference type="InParanoid" id="A0A1Y2EUZ7"/>
<comment type="catalytic activity">
    <reaction evidence="7 8">
        <text>N-terminal L-glutaminyl-[protein] + H2O = N-terminal L-glutamyl-[protein] + NH4(+)</text>
        <dbReference type="Rhea" id="RHEA:50680"/>
        <dbReference type="Rhea" id="RHEA-COMP:12668"/>
        <dbReference type="Rhea" id="RHEA-COMP:12777"/>
        <dbReference type="ChEBI" id="CHEBI:15377"/>
        <dbReference type="ChEBI" id="CHEBI:28938"/>
        <dbReference type="ChEBI" id="CHEBI:64721"/>
        <dbReference type="ChEBI" id="CHEBI:64722"/>
        <dbReference type="EC" id="3.5.1.122"/>
    </reaction>
</comment>
<evidence type="ECO:0000256" key="6">
    <source>
        <dbReference type="ARBA" id="ARBA00029677"/>
    </source>
</evidence>
<sequence>MHLSPAPRPPPALPSPPPLHTPYYCEENVHLLLQSLTTSHCQAYALFITNTPRTALLFHQKASPPERADQEHYVVWDYHVVAATVEKDGSQWVWDQDSRLGCPVELQEYLETTFRPDLFALGVLPSTLASRFRLVAAQDLFGNFASDRSHMVGSAFLGFSSSARRSALTSPPSSSAPISTSALISLISAISSFIVTTFPRTNLHPPPTALPASPRPSSPRPRETMNLFERWLDVRMGSELEGEGRREGFGVVLKDVGELLGWSGWEDRRE</sequence>
<evidence type="ECO:0000256" key="7">
    <source>
        <dbReference type="ARBA" id="ARBA00048768"/>
    </source>
</evidence>
<name>A0A1Y2EUZ7_9BASI</name>
<dbReference type="OrthoDB" id="2529849at2759"/>
<dbReference type="PANTHER" id="PTHR13035">
    <property type="entry name" value="PROTEIN N-TERMINAL GLUTAMINE AMIDOHYDROLASE"/>
    <property type="match status" value="1"/>
</dbReference>
<dbReference type="STRING" id="106004.A0A1Y2EUZ7"/>
<dbReference type="GO" id="GO:0005829">
    <property type="term" value="C:cytosol"/>
    <property type="evidence" value="ECO:0007669"/>
    <property type="project" value="TreeGrafter"/>
</dbReference>
<evidence type="ECO:0000256" key="2">
    <source>
        <dbReference type="ARBA" id="ARBA00011245"/>
    </source>
</evidence>
<organism evidence="11 12">
    <name type="scientific">Leucosporidium creatinivorum</name>
    <dbReference type="NCBI Taxonomy" id="106004"/>
    <lineage>
        <taxon>Eukaryota</taxon>
        <taxon>Fungi</taxon>
        <taxon>Dikarya</taxon>
        <taxon>Basidiomycota</taxon>
        <taxon>Pucciniomycotina</taxon>
        <taxon>Microbotryomycetes</taxon>
        <taxon>Leucosporidiales</taxon>
        <taxon>Leucosporidium</taxon>
    </lineage>
</organism>
<reference evidence="11 12" key="1">
    <citation type="submission" date="2016-07" db="EMBL/GenBank/DDBJ databases">
        <title>Pervasive Adenine N6-methylation of Active Genes in Fungi.</title>
        <authorList>
            <consortium name="DOE Joint Genome Institute"/>
            <person name="Mondo S.J."/>
            <person name="Dannebaum R.O."/>
            <person name="Kuo R.C."/>
            <person name="Labutti K."/>
            <person name="Haridas S."/>
            <person name="Kuo A."/>
            <person name="Salamov A."/>
            <person name="Ahrendt S.R."/>
            <person name="Lipzen A."/>
            <person name="Sullivan W."/>
            <person name="Andreopoulos W.B."/>
            <person name="Clum A."/>
            <person name="Lindquist E."/>
            <person name="Daum C."/>
            <person name="Ramamoorthy G.K."/>
            <person name="Gryganskyi A."/>
            <person name="Culley D."/>
            <person name="Magnuson J.K."/>
            <person name="James T.Y."/>
            <person name="O'Malley M.A."/>
            <person name="Stajich J.E."/>
            <person name="Spatafora J.W."/>
            <person name="Visel A."/>
            <person name="Grigoriev I.V."/>
        </authorList>
    </citation>
    <scope>NUCLEOTIDE SEQUENCE [LARGE SCALE GENOMIC DNA]</scope>
    <source>
        <strain evidence="11 12">62-1032</strain>
    </source>
</reference>
<dbReference type="AlphaFoldDB" id="A0A1Y2EUZ7"/>
<comment type="function">
    <text evidence="8">Mediates the side-chain deamidation of N-terminal glutamine residues to glutamate, an important step in N-end rule pathway of protein degradation. Conversion of the resulting N-terminal glutamine to glutamate renders the protein susceptible to arginylation, polyubiquitination and degradation as specified by the N-end rule. Does not act on substrates with internal or C-terminal glutamine and does not act on non-glutamine residues in any position.</text>
</comment>
<dbReference type="InterPro" id="IPR039733">
    <property type="entry name" value="NTAQ1"/>
</dbReference>
<evidence type="ECO:0000256" key="3">
    <source>
        <dbReference type="ARBA" id="ARBA00012718"/>
    </source>
</evidence>
<dbReference type="Pfam" id="PF09764">
    <property type="entry name" value="Nt_Gln_amidase"/>
    <property type="match status" value="1"/>
</dbReference>
<accession>A0A1Y2EUZ7</accession>
<comment type="caution">
    <text evidence="11">The sequence shown here is derived from an EMBL/GenBank/DDBJ whole genome shotgun (WGS) entry which is preliminary data.</text>
</comment>
<feature type="region of interest" description="Disordered" evidence="9">
    <location>
        <begin position="204"/>
        <end position="223"/>
    </location>
</feature>